<gene>
    <name evidence="6" type="primary">GPPS.SSUI</name>
</gene>
<comment type="similarity">
    <text evidence="2 5">Belongs to the FPP/GGPP synthase family.</text>
</comment>
<dbReference type="EMBL" id="MK035055">
    <property type="protein sequence ID" value="QEY10180.1"/>
    <property type="molecule type" value="mRNA"/>
</dbReference>
<evidence type="ECO:0000256" key="5">
    <source>
        <dbReference type="RuleBase" id="RU004466"/>
    </source>
</evidence>
<name>A0A6B7LYZ0_9LAMI</name>
<proteinExistence type="evidence at transcript level"/>
<keyword evidence="5" id="KW-0808">Transferase</keyword>
<evidence type="ECO:0000313" key="6">
    <source>
        <dbReference type="EMBL" id="QEY10180.1"/>
    </source>
</evidence>
<dbReference type="GO" id="GO:0046872">
    <property type="term" value="F:metal ion binding"/>
    <property type="evidence" value="ECO:0007669"/>
    <property type="project" value="UniProtKB-KW"/>
</dbReference>
<dbReference type="Gene3D" id="1.10.600.10">
    <property type="entry name" value="Farnesyl Diphosphate Synthase"/>
    <property type="match status" value="1"/>
</dbReference>
<sequence length="305" mass="33252">MAIGLSHFNPNTSFSINKKPKLERSYARFKTMVMAVGQNQSYWATIEAEIEAHLKTAIPIRPPESVFEPMHHLTFAAPRTTASTLCVAACELFGGDRSQAMTAASAIHLIHAAAYTHEHLPLTDRARPGSRPMIQHKYAPNIELLTGDGIFPLGLELLAGSMNLASTSPSKILRVIIEITRASGSRGMIDGQYSECIAMEEHGKMTNIEVIEYVCRKKEGELHACGAACGAILGGGAEEDIEKLRSFGLYAGMVKGMDMAKENPIIEAKIERLKELALKELESFKGKKSRLELISSLVEPSLCAV</sequence>
<dbReference type="InterPro" id="IPR000092">
    <property type="entry name" value="Polyprenyl_synt"/>
</dbReference>
<protein>
    <submittedName>
        <fullName evidence="6">Geranylgeranyl pyrophosphate synthase</fullName>
    </submittedName>
</protein>
<dbReference type="PANTHER" id="PTHR43281">
    <property type="entry name" value="FARNESYL DIPHOSPHATE SYNTHASE"/>
    <property type="match status" value="1"/>
</dbReference>
<dbReference type="GO" id="GO:0004659">
    <property type="term" value="F:prenyltransferase activity"/>
    <property type="evidence" value="ECO:0007669"/>
    <property type="project" value="InterPro"/>
</dbReference>
<keyword evidence="4" id="KW-0460">Magnesium</keyword>
<evidence type="ECO:0000256" key="1">
    <source>
        <dbReference type="ARBA" id="ARBA00001946"/>
    </source>
</evidence>
<organism evidence="6">
    <name type="scientific">Scutellaria barbata</name>
    <dbReference type="NCBI Taxonomy" id="396367"/>
    <lineage>
        <taxon>Eukaryota</taxon>
        <taxon>Viridiplantae</taxon>
        <taxon>Streptophyta</taxon>
        <taxon>Embryophyta</taxon>
        <taxon>Tracheophyta</taxon>
        <taxon>Spermatophyta</taxon>
        <taxon>Magnoliopsida</taxon>
        <taxon>eudicotyledons</taxon>
        <taxon>Gunneridae</taxon>
        <taxon>Pentapetalae</taxon>
        <taxon>asterids</taxon>
        <taxon>lamiids</taxon>
        <taxon>Lamiales</taxon>
        <taxon>Lamiaceae</taxon>
        <taxon>Scutellarioideae</taxon>
        <taxon>Scutellaria</taxon>
    </lineage>
</organism>
<evidence type="ECO:0000256" key="4">
    <source>
        <dbReference type="ARBA" id="ARBA00022842"/>
    </source>
</evidence>
<reference evidence="6" key="1">
    <citation type="submission" date="2018-10" db="EMBL/GenBank/DDBJ databases">
        <authorList>
            <person name="Cui G."/>
            <person name="Zhang H."/>
            <person name="Huang L."/>
        </authorList>
    </citation>
    <scope>NUCLEOTIDE SEQUENCE</scope>
    <source>
        <tissue evidence="6">Root</tissue>
    </source>
</reference>
<dbReference type="SUPFAM" id="SSF48576">
    <property type="entry name" value="Terpenoid synthases"/>
    <property type="match status" value="1"/>
</dbReference>
<dbReference type="AlphaFoldDB" id="A0A6B7LYZ0"/>
<dbReference type="GO" id="GO:0008299">
    <property type="term" value="P:isoprenoid biosynthetic process"/>
    <property type="evidence" value="ECO:0007669"/>
    <property type="project" value="InterPro"/>
</dbReference>
<dbReference type="InterPro" id="IPR008949">
    <property type="entry name" value="Isoprenoid_synthase_dom_sf"/>
</dbReference>
<evidence type="ECO:0000256" key="3">
    <source>
        <dbReference type="ARBA" id="ARBA00022723"/>
    </source>
</evidence>
<dbReference type="PANTHER" id="PTHR43281:SF6">
    <property type="entry name" value="HETERODIMERIC GERANYLGERANYL PYROPHOSPHATE SYNTHASE SMALL SUBUNIT, CHLOROPLASTIC-LIKE"/>
    <property type="match status" value="1"/>
</dbReference>
<keyword evidence="3" id="KW-0479">Metal-binding</keyword>
<dbReference type="Pfam" id="PF00348">
    <property type="entry name" value="polyprenyl_synt"/>
    <property type="match status" value="1"/>
</dbReference>
<evidence type="ECO:0000256" key="2">
    <source>
        <dbReference type="ARBA" id="ARBA00006706"/>
    </source>
</evidence>
<comment type="cofactor">
    <cofactor evidence="1">
        <name>Mg(2+)</name>
        <dbReference type="ChEBI" id="CHEBI:18420"/>
    </cofactor>
</comment>
<accession>A0A6B7LYZ0</accession>